<accession>A0A517SDI0</accession>
<name>A0A517SDI0_9PLAN</name>
<dbReference type="Proteomes" id="UP000315700">
    <property type="component" value="Chromosome"/>
</dbReference>
<dbReference type="SUPFAM" id="SSF109604">
    <property type="entry name" value="HD-domain/PDEase-like"/>
    <property type="match status" value="1"/>
</dbReference>
<dbReference type="KEGG" id="ccos:Pan44_22100"/>
<reference evidence="2 3" key="1">
    <citation type="submission" date="2019-02" db="EMBL/GenBank/DDBJ databases">
        <title>Deep-cultivation of Planctomycetes and their phenomic and genomic characterization uncovers novel biology.</title>
        <authorList>
            <person name="Wiegand S."/>
            <person name="Jogler M."/>
            <person name="Boedeker C."/>
            <person name="Pinto D."/>
            <person name="Vollmers J."/>
            <person name="Rivas-Marin E."/>
            <person name="Kohn T."/>
            <person name="Peeters S.H."/>
            <person name="Heuer A."/>
            <person name="Rast P."/>
            <person name="Oberbeckmann S."/>
            <person name="Bunk B."/>
            <person name="Jeske O."/>
            <person name="Meyerdierks A."/>
            <person name="Storesund J.E."/>
            <person name="Kallscheuer N."/>
            <person name="Luecker S."/>
            <person name="Lage O.M."/>
            <person name="Pohl T."/>
            <person name="Merkel B.J."/>
            <person name="Hornburger P."/>
            <person name="Mueller R.-W."/>
            <person name="Bruemmer F."/>
            <person name="Labrenz M."/>
            <person name="Spormann A.M."/>
            <person name="Op den Camp H."/>
            <person name="Overmann J."/>
            <person name="Amann R."/>
            <person name="Jetten M.S.M."/>
            <person name="Mascher T."/>
            <person name="Medema M.H."/>
            <person name="Devos D.P."/>
            <person name="Kaster A.-K."/>
            <person name="Ovreas L."/>
            <person name="Rohde M."/>
            <person name="Galperin M.Y."/>
            <person name="Jogler C."/>
        </authorList>
    </citation>
    <scope>NUCLEOTIDE SEQUENCE [LARGE SCALE GENOMIC DNA]</scope>
    <source>
        <strain evidence="2 3">Pan44</strain>
    </source>
</reference>
<evidence type="ECO:0000313" key="2">
    <source>
        <dbReference type="EMBL" id="QDT54183.1"/>
    </source>
</evidence>
<dbReference type="InterPro" id="IPR052340">
    <property type="entry name" value="RNase_Y/CdgJ"/>
</dbReference>
<dbReference type="OrthoDB" id="9788446at2"/>
<dbReference type="PANTHER" id="PTHR33525">
    <property type="match status" value="1"/>
</dbReference>
<dbReference type="RefSeq" id="WP_145030008.1">
    <property type="nucleotide sequence ID" value="NZ_CP036271.1"/>
</dbReference>
<organism evidence="2 3">
    <name type="scientific">Caulifigura coniformis</name>
    <dbReference type="NCBI Taxonomy" id="2527983"/>
    <lineage>
        <taxon>Bacteria</taxon>
        <taxon>Pseudomonadati</taxon>
        <taxon>Planctomycetota</taxon>
        <taxon>Planctomycetia</taxon>
        <taxon>Planctomycetales</taxon>
        <taxon>Planctomycetaceae</taxon>
        <taxon>Caulifigura</taxon>
    </lineage>
</organism>
<keyword evidence="3" id="KW-1185">Reference proteome</keyword>
<dbReference type="Pfam" id="PF08668">
    <property type="entry name" value="HDOD"/>
    <property type="match status" value="1"/>
</dbReference>
<evidence type="ECO:0000313" key="3">
    <source>
        <dbReference type="Proteomes" id="UP000315700"/>
    </source>
</evidence>
<evidence type="ECO:0000259" key="1">
    <source>
        <dbReference type="PROSITE" id="PS51833"/>
    </source>
</evidence>
<dbReference type="AlphaFoldDB" id="A0A517SDI0"/>
<proteinExistence type="predicted"/>
<sequence length="298" mass="32129">MSTGRATVGLEISNSLIEHLRRGVGRLQMLPPLAKEAMEIVNTDDCDLLKVASIIQRDVKLATFILRVANSTAFSPPKPIASLNHAVLFIGRRRARDFIITASLMALSNTVPASLHTRQATLASHGFLTAVMATKINHLLKLGFDGEEFTAGLMHDFGRTLMMIADPVNTPHIDPLDFNEPVGIEGRERLHLGASHAEIGAWFAATNELPDSLVSAIRFHHAPEEAGDGLMMAALISAADHAVNDMQRSDARAGYDPATNRGILLLEQSGVPDASGRFASAIDVLRKDVVEAAQSFQS</sequence>
<dbReference type="PANTHER" id="PTHR33525:SF3">
    <property type="entry name" value="RIBONUCLEASE Y"/>
    <property type="match status" value="1"/>
</dbReference>
<dbReference type="Gene3D" id="1.10.3210.10">
    <property type="entry name" value="Hypothetical protein af1432"/>
    <property type="match status" value="1"/>
</dbReference>
<protein>
    <submittedName>
        <fullName evidence="2">HDOD domain protein</fullName>
    </submittedName>
</protein>
<feature type="domain" description="HDOD" evidence="1">
    <location>
        <begin position="27"/>
        <end position="223"/>
    </location>
</feature>
<dbReference type="PROSITE" id="PS51833">
    <property type="entry name" value="HDOD"/>
    <property type="match status" value="1"/>
</dbReference>
<dbReference type="InterPro" id="IPR013976">
    <property type="entry name" value="HDOD"/>
</dbReference>
<dbReference type="EMBL" id="CP036271">
    <property type="protein sequence ID" value="QDT54183.1"/>
    <property type="molecule type" value="Genomic_DNA"/>
</dbReference>
<gene>
    <name evidence="2" type="ORF">Pan44_22100</name>
</gene>
<dbReference type="InParanoid" id="A0A517SDI0"/>